<dbReference type="Gene3D" id="3.40.50.150">
    <property type="entry name" value="Vaccinia Virus protein VP39"/>
    <property type="match status" value="1"/>
</dbReference>
<feature type="domain" description="O-methyltransferase C-terminal" evidence="4">
    <location>
        <begin position="137"/>
        <end position="294"/>
    </location>
</feature>
<dbReference type="PANTHER" id="PTHR43712">
    <property type="entry name" value="PUTATIVE (AFU_ORTHOLOGUE AFUA_4G14580)-RELATED"/>
    <property type="match status" value="1"/>
</dbReference>
<dbReference type="InterPro" id="IPR036388">
    <property type="entry name" value="WH-like_DNA-bd_sf"/>
</dbReference>
<evidence type="ECO:0000259" key="4">
    <source>
        <dbReference type="Pfam" id="PF00891"/>
    </source>
</evidence>
<gene>
    <name evidence="5" type="ORF">AVDCRST_MAG37-781</name>
</gene>
<dbReference type="Pfam" id="PF00891">
    <property type="entry name" value="Methyltransf_2"/>
    <property type="match status" value="1"/>
</dbReference>
<keyword evidence="2" id="KW-0808">Transferase</keyword>
<dbReference type="InterPro" id="IPR029063">
    <property type="entry name" value="SAM-dependent_MTases_sf"/>
</dbReference>
<proteinExistence type="predicted"/>
<organism evidence="5">
    <name type="scientific">uncultured Rubrobacteraceae bacterium</name>
    <dbReference type="NCBI Taxonomy" id="349277"/>
    <lineage>
        <taxon>Bacteria</taxon>
        <taxon>Bacillati</taxon>
        <taxon>Actinomycetota</taxon>
        <taxon>Rubrobacteria</taxon>
        <taxon>Rubrobacterales</taxon>
        <taxon>Rubrobacteraceae</taxon>
        <taxon>environmental samples</taxon>
    </lineage>
</organism>
<name>A0A6J4Q3A9_9ACTN</name>
<evidence type="ECO:0000256" key="2">
    <source>
        <dbReference type="ARBA" id="ARBA00022679"/>
    </source>
</evidence>
<evidence type="ECO:0000313" key="5">
    <source>
        <dbReference type="EMBL" id="CAA9433550.1"/>
    </source>
</evidence>
<dbReference type="Gene3D" id="1.10.10.10">
    <property type="entry name" value="Winged helix-like DNA-binding domain superfamily/Winged helix DNA-binding domain"/>
    <property type="match status" value="1"/>
</dbReference>
<dbReference type="AlphaFoldDB" id="A0A6J4Q3A9"/>
<evidence type="ECO:0000256" key="3">
    <source>
        <dbReference type="ARBA" id="ARBA00022691"/>
    </source>
</evidence>
<dbReference type="PANTHER" id="PTHR43712:SF2">
    <property type="entry name" value="O-METHYLTRANSFERASE CICE"/>
    <property type="match status" value="1"/>
</dbReference>
<dbReference type="GO" id="GO:0032259">
    <property type="term" value="P:methylation"/>
    <property type="evidence" value="ECO:0007669"/>
    <property type="project" value="UniProtKB-KW"/>
</dbReference>
<protein>
    <recommendedName>
        <fullName evidence="4">O-methyltransferase C-terminal domain-containing protein</fullName>
    </recommendedName>
</protein>
<evidence type="ECO:0000256" key="1">
    <source>
        <dbReference type="ARBA" id="ARBA00022603"/>
    </source>
</evidence>
<keyword evidence="3" id="KW-0949">S-adenosyl-L-methionine</keyword>
<dbReference type="EMBL" id="CADCVD010000030">
    <property type="protein sequence ID" value="CAA9433550.1"/>
    <property type="molecule type" value="Genomic_DNA"/>
</dbReference>
<dbReference type="SUPFAM" id="SSF53335">
    <property type="entry name" value="S-adenosyl-L-methionine-dependent methyltransferases"/>
    <property type="match status" value="1"/>
</dbReference>
<keyword evidence="1" id="KW-0489">Methyltransferase</keyword>
<dbReference type="CDD" id="cd02440">
    <property type="entry name" value="AdoMet_MTases"/>
    <property type="match status" value="1"/>
</dbReference>
<accession>A0A6J4Q3A9</accession>
<dbReference type="InterPro" id="IPR001077">
    <property type="entry name" value="COMT_C"/>
</dbReference>
<sequence length="314" mass="34709">MSREDDLSFLAPPGEVADWRMVATFDAAAEAGLFEQLPATPAQVASRLGLDERAVRILLGALSVWGVVEKHAGRYSMHPDWSCDQGEAATLRHHARVLRTWSTQLGDRLRGTPPSPSKIPPERRRLWLEALAASAREQAPLVVETCLKRFPNVRRVLDLGGGHGEHARAFARRGLSVMLQDTEPTVELLKESELPSSGVELFAGDFFEVLPNAQFDLVLCAGVTHTYDGERNRLLYRRIASILASGGGLAIITFLPEQDPRASIFAVQMLAVSAGGDAHKEIKYREWLEAEGYRAPEIRHLSNTANFLLLTSRR</sequence>
<reference evidence="5" key="1">
    <citation type="submission" date="2020-02" db="EMBL/GenBank/DDBJ databases">
        <authorList>
            <person name="Meier V. D."/>
        </authorList>
    </citation>
    <scope>NUCLEOTIDE SEQUENCE</scope>
    <source>
        <strain evidence="5">AVDCRST_MAG37</strain>
    </source>
</reference>
<dbReference type="InterPro" id="IPR036390">
    <property type="entry name" value="WH_DNA-bd_sf"/>
</dbReference>
<dbReference type="SUPFAM" id="SSF46785">
    <property type="entry name" value="Winged helix' DNA-binding domain"/>
    <property type="match status" value="1"/>
</dbReference>
<dbReference type="GO" id="GO:0008171">
    <property type="term" value="F:O-methyltransferase activity"/>
    <property type="evidence" value="ECO:0007669"/>
    <property type="project" value="InterPro"/>
</dbReference>